<dbReference type="EMBL" id="BAABFB010000053">
    <property type="protein sequence ID" value="GAA4483527.1"/>
    <property type="molecule type" value="Genomic_DNA"/>
</dbReference>
<dbReference type="Proteomes" id="UP001501183">
    <property type="component" value="Unassembled WGS sequence"/>
</dbReference>
<gene>
    <name evidence="2" type="ORF">GCM10023094_35260</name>
</gene>
<feature type="region of interest" description="Disordered" evidence="1">
    <location>
        <begin position="1"/>
        <end position="64"/>
    </location>
</feature>
<name>A0ABP8P825_9NOCA</name>
<protein>
    <submittedName>
        <fullName evidence="2">Uncharacterized protein</fullName>
    </submittedName>
</protein>
<accession>A0ABP8P825</accession>
<comment type="caution">
    <text evidence="2">The sequence shown here is derived from an EMBL/GenBank/DDBJ whole genome shotgun (WGS) entry which is preliminary data.</text>
</comment>
<organism evidence="2 3">
    <name type="scientific">Rhodococcus olei</name>
    <dbReference type="NCBI Taxonomy" id="2161675"/>
    <lineage>
        <taxon>Bacteria</taxon>
        <taxon>Bacillati</taxon>
        <taxon>Actinomycetota</taxon>
        <taxon>Actinomycetes</taxon>
        <taxon>Mycobacteriales</taxon>
        <taxon>Nocardiaceae</taxon>
        <taxon>Rhodococcus</taxon>
    </lineage>
</organism>
<reference evidence="3" key="1">
    <citation type="journal article" date="2019" name="Int. J. Syst. Evol. Microbiol.">
        <title>The Global Catalogue of Microorganisms (GCM) 10K type strain sequencing project: providing services to taxonomists for standard genome sequencing and annotation.</title>
        <authorList>
            <consortium name="The Broad Institute Genomics Platform"/>
            <consortium name="The Broad Institute Genome Sequencing Center for Infectious Disease"/>
            <person name="Wu L."/>
            <person name="Ma J."/>
        </authorList>
    </citation>
    <scope>NUCLEOTIDE SEQUENCE [LARGE SCALE GENOMIC DNA]</scope>
    <source>
        <strain evidence="3">JCM 32206</strain>
    </source>
</reference>
<keyword evidence="3" id="KW-1185">Reference proteome</keyword>
<evidence type="ECO:0000313" key="2">
    <source>
        <dbReference type="EMBL" id="GAA4483527.1"/>
    </source>
</evidence>
<proteinExistence type="predicted"/>
<sequence length="87" mass="9410">MSARSPGHPTGDDAADPTHHDPPGARTEWTPPTLPPDGRTRNIFDPGTGPEGGPRRREFRKTGIPNWTVHKLVTCRFGPQLGARHGG</sequence>
<evidence type="ECO:0000256" key="1">
    <source>
        <dbReference type="SAM" id="MobiDB-lite"/>
    </source>
</evidence>
<evidence type="ECO:0000313" key="3">
    <source>
        <dbReference type="Proteomes" id="UP001501183"/>
    </source>
</evidence>